<evidence type="ECO:0000313" key="2">
    <source>
        <dbReference type="Proteomes" id="UP000887159"/>
    </source>
</evidence>
<evidence type="ECO:0000313" key="1">
    <source>
        <dbReference type="EMBL" id="GFY34320.1"/>
    </source>
</evidence>
<accession>A0A8X7BK95</accession>
<dbReference type="AlphaFoldDB" id="A0A8X7BK95"/>
<dbReference type="EMBL" id="BMAU01021422">
    <property type="protein sequence ID" value="GFY34320.1"/>
    <property type="molecule type" value="Genomic_DNA"/>
</dbReference>
<keyword evidence="2" id="KW-1185">Reference proteome</keyword>
<dbReference type="Proteomes" id="UP000887159">
    <property type="component" value="Unassembled WGS sequence"/>
</dbReference>
<name>A0A8X7BK95_TRICX</name>
<proteinExistence type="predicted"/>
<protein>
    <submittedName>
        <fullName evidence="1">Uncharacterized protein</fullName>
    </submittedName>
</protein>
<gene>
    <name evidence="1" type="ORF">TNCV_2506231</name>
</gene>
<reference evidence="1" key="1">
    <citation type="submission" date="2020-08" db="EMBL/GenBank/DDBJ databases">
        <title>Multicomponent nature underlies the extraordinary mechanical properties of spider dragline silk.</title>
        <authorList>
            <person name="Kono N."/>
            <person name="Nakamura H."/>
            <person name="Mori M."/>
            <person name="Yoshida Y."/>
            <person name="Ohtoshi R."/>
            <person name="Malay A.D."/>
            <person name="Moran D.A.P."/>
            <person name="Tomita M."/>
            <person name="Numata K."/>
            <person name="Arakawa K."/>
        </authorList>
    </citation>
    <scope>NUCLEOTIDE SEQUENCE</scope>
</reference>
<sequence>MYVASTLPPHSESPHSFDHSPRLVHYPPDDYNCCDFNRLNMVCESMFFVDLSSPMLPTITFLNLSDEFGNTLYMYGLREGGFSLHDFAERLDWNVSTVHYCSEQWSKNGTASRRTGTEWPRSITEMKNRRIRHTTVVHRTASVVEI</sequence>
<comment type="caution">
    <text evidence="1">The sequence shown here is derived from an EMBL/GenBank/DDBJ whole genome shotgun (WGS) entry which is preliminary data.</text>
</comment>
<organism evidence="1 2">
    <name type="scientific">Trichonephila clavipes</name>
    <name type="common">Golden silk orbweaver</name>
    <name type="synonym">Nephila clavipes</name>
    <dbReference type="NCBI Taxonomy" id="2585209"/>
    <lineage>
        <taxon>Eukaryota</taxon>
        <taxon>Metazoa</taxon>
        <taxon>Ecdysozoa</taxon>
        <taxon>Arthropoda</taxon>
        <taxon>Chelicerata</taxon>
        <taxon>Arachnida</taxon>
        <taxon>Araneae</taxon>
        <taxon>Araneomorphae</taxon>
        <taxon>Entelegynae</taxon>
        <taxon>Araneoidea</taxon>
        <taxon>Nephilidae</taxon>
        <taxon>Trichonephila</taxon>
    </lineage>
</organism>